<keyword evidence="2" id="KW-1185">Reference proteome</keyword>
<dbReference type="Proteomes" id="UP000030706">
    <property type="component" value="Unassembled WGS sequence"/>
</dbReference>
<protein>
    <submittedName>
        <fullName evidence="1">Uncharacterized protein</fullName>
    </submittedName>
</protein>
<reference evidence="1 2" key="1">
    <citation type="journal article" date="2014" name="BMC Genomics">
        <title>Genome sequencing of four Aureobasidium pullulans varieties: biotechnological potential, stress tolerance, and description of new species.</title>
        <authorList>
            <person name="Gostin Ar C."/>
            <person name="Ohm R.A."/>
            <person name="Kogej T."/>
            <person name="Sonjak S."/>
            <person name="Turk M."/>
            <person name="Zajc J."/>
            <person name="Zalar P."/>
            <person name="Grube M."/>
            <person name="Sun H."/>
            <person name="Han J."/>
            <person name="Sharma A."/>
            <person name="Chiniquy J."/>
            <person name="Ngan C.Y."/>
            <person name="Lipzen A."/>
            <person name="Barry K."/>
            <person name="Grigoriev I.V."/>
            <person name="Gunde-Cimerman N."/>
        </authorList>
    </citation>
    <scope>NUCLEOTIDE SEQUENCE [LARGE SCALE GENOMIC DNA]</scope>
    <source>
        <strain evidence="1 2">EXF-150</strain>
    </source>
</reference>
<dbReference type="RefSeq" id="XP_029754666.1">
    <property type="nucleotide sequence ID" value="XM_029901547.1"/>
</dbReference>
<accession>A0A074X3Y2</accession>
<dbReference type="AlphaFoldDB" id="A0A074X3Y2"/>
<dbReference type="GeneID" id="40743853"/>
<name>A0A074X3Y2_AURPU</name>
<gene>
    <name evidence="1" type="ORF">M438DRAFT_285660</name>
</gene>
<proteinExistence type="predicted"/>
<feature type="non-terminal residue" evidence="1">
    <location>
        <position position="1"/>
    </location>
</feature>
<evidence type="ECO:0000313" key="1">
    <source>
        <dbReference type="EMBL" id="KEQ78479.1"/>
    </source>
</evidence>
<dbReference type="HOGENOM" id="CLU_189566_0_0_1"/>
<organism evidence="1 2">
    <name type="scientific">Aureobasidium pullulans EXF-150</name>
    <dbReference type="NCBI Taxonomy" id="1043002"/>
    <lineage>
        <taxon>Eukaryota</taxon>
        <taxon>Fungi</taxon>
        <taxon>Dikarya</taxon>
        <taxon>Ascomycota</taxon>
        <taxon>Pezizomycotina</taxon>
        <taxon>Dothideomycetes</taxon>
        <taxon>Dothideomycetidae</taxon>
        <taxon>Dothideales</taxon>
        <taxon>Saccotheciaceae</taxon>
        <taxon>Aureobasidium</taxon>
    </lineage>
</organism>
<sequence length="65" mass="7448">GDLAAYVVYLSIRNLRASTRHLNERPGLILLSLIPIVKEGDAIIRGRIFYYYLVTIFKPVKQICL</sequence>
<evidence type="ECO:0000313" key="2">
    <source>
        <dbReference type="Proteomes" id="UP000030706"/>
    </source>
</evidence>
<dbReference type="EMBL" id="KL585023">
    <property type="protein sequence ID" value="KEQ78479.1"/>
    <property type="molecule type" value="Genomic_DNA"/>
</dbReference>